<dbReference type="AlphaFoldDB" id="A0AAD6G2T0"/>
<evidence type="ECO:0000313" key="2">
    <source>
        <dbReference type="Proteomes" id="UP001213681"/>
    </source>
</evidence>
<dbReference type="EMBL" id="JAPVEA010000006">
    <property type="protein sequence ID" value="KAJ5449920.1"/>
    <property type="molecule type" value="Genomic_DNA"/>
</dbReference>
<reference evidence="1" key="2">
    <citation type="journal article" date="2023" name="IMA Fungus">
        <title>Comparative genomic study of the Penicillium genus elucidates a diverse pangenome and 15 lateral gene transfer events.</title>
        <authorList>
            <person name="Petersen C."/>
            <person name="Sorensen T."/>
            <person name="Nielsen M.R."/>
            <person name="Sondergaard T.E."/>
            <person name="Sorensen J.L."/>
            <person name="Fitzpatrick D.A."/>
            <person name="Frisvad J.C."/>
            <person name="Nielsen K.L."/>
        </authorList>
    </citation>
    <scope>NUCLEOTIDE SEQUENCE</scope>
    <source>
        <strain evidence="1">IBT 16125</strain>
    </source>
</reference>
<protein>
    <recommendedName>
        <fullName evidence="3">F-box domain-containing protein</fullName>
    </recommendedName>
</protein>
<dbReference type="SUPFAM" id="SSF81383">
    <property type="entry name" value="F-box domain"/>
    <property type="match status" value="1"/>
</dbReference>
<dbReference type="InterPro" id="IPR036047">
    <property type="entry name" value="F-box-like_dom_sf"/>
</dbReference>
<reference evidence="1" key="1">
    <citation type="submission" date="2022-12" db="EMBL/GenBank/DDBJ databases">
        <authorList>
            <person name="Petersen C."/>
        </authorList>
    </citation>
    <scope>NUCLEOTIDE SEQUENCE</scope>
    <source>
        <strain evidence="1">IBT 16125</strain>
    </source>
</reference>
<comment type="caution">
    <text evidence="1">The sequence shown here is derived from an EMBL/GenBank/DDBJ whole genome shotgun (WGS) entry which is preliminary data.</text>
</comment>
<keyword evidence="2" id="KW-1185">Reference proteome</keyword>
<evidence type="ECO:0000313" key="1">
    <source>
        <dbReference type="EMBL" id="KAJ5449920.1"/>
    </source>
</evidence>
<dbReference type="RefSeq" id="XP_056765455.1">
    <property type="nucleotide sequence ID" value="XM_056909751.1"/>
</dbReference>
<dbReference type="Proteomes" id="UP001213681">
    <property type="component" value="Unassembled WGS sequence"/>
</dbReference>
<dbReference type="GeneID" id="81599994"/>
<organism evidence="1 2">
    <name type="scientific">Penicillium daleae</name>
    <dbReference type="NCBI Taxonomy" id="63821"/>
    <lineage>
        <taxon>Eukaryota</taxon>
        <taxon>Fungi</taxon>
        <taxon>Dikarya</taxon>
        <taxon>Ascomycota</taxon>
        <taxon>Pezizomycotina</taxon>
        <taxon>Eurotiomycetes</taxon>
        <taxon>Eurotiomycetidae</taxon>
        <taxon>Eurotiales</taxon>
        <taxon>Aspergillaceae</taxon>
        <taxon>Penicillium</taxon>
    </lineage>
</organism>
<sequence length="278" mass="32123">METERSRSSPIEKVISTAELLELILLQLDLRTLLTAAQRTCRHWNSLIRESPALQKYLYFAPDESAFKSWNPLLAEAFPPFFSQTGGSATGFGRFTFATFDMIHYPDKITAYNRKEATWRCMLVQQPPIMEFAFFDVVSSRLVRFSQSIIRPKKTNCSPLNYGLRMGALFEFVVTRGPLRYERQMFQRVFWASSGPEDHPVWTRNTSLIEAFTKATAQFDLVVYQIAARGCVRHKPSVTEEEKMRRLIFSSYAELNQEKDPETYDVIDVEQDPLQSKG</sequence>
<gene>
    <name evidence="1" type="ORF">N7458_006369</name>
</gene>
<dbReference type="Gene3D" id="1.20.1280.50">
    <property type="match status" value="1"/>
</dbReference>
<accession>A0AAD6G2T0</accession>
<name>A0AAD6G2T0_9EURO</name>
<evidence type="ECO:0008006" key="3">
    <source>
        <dbReference type="Google" id="ProtNLM"/>
    </source>
</evidence>
<proteinExistence type="predicted"/>